<dbReference type="Proteomes" id="UP000315395">
    <property type="component" value="Chromosome"/>
</dbReference>
<feature type="domain" description="Acyl-CoA thioesterase-like N-terminal HotDog" evidence="1">
    <location>
        <begin position="20"/>
        <end position="103"/>
    </location>
</feature>
<dbReference type="Pfam" id="PF20789">
    <property type="entry name" value="4HBT_3C"/>
    <property type="match status" value="1"/>
</dbReference>
<sequence length="258" mass="27968">MAFFERVSESSFRATEHVSGAWNLAEQHIAPALGLLVHVVETDLAARRDDPMVVGRLSYDILGTLPVDIVDCTVSVLRPGRTIELVEARLGHGGRDAVILRCWLMQPGDTEALAGTPLQPLPSRESLPPWHAAGVWQGGFIASTEVHREAPEVGRARLRVRSTQDLVEGEQVSPLAHLCRLLDIANGMAVRADPREVLFPNLDLTAHFFTQPRGEWLGLDTTVSFGPGGVGLTSSILHDENGPFGTLAQVLTVRPLTS</sequence>
<dbReference type="Gene3D" id="2.40.160.210">
    <property type="entry name" value="Acyl-CoA thioesterase, double hotdog domain"/>
    <property type="match status" value="1"/>
</dbReference>
<dbReference type="SUPFAM" id="SSF54637">
    <property type="entry name" value="Thioesterase/thiol ester dehydrase-isomerase"/>
    <property type="match status" value="1"/>
</dbReference>
<protein>
    <submittedName>
        <fullName evidence="3">Thioesterase family protein</fullName>
    </submittedName>
</protein>
<dbReference type="InterPro" id="IPR049450">
    <property type="entry name" value="ACOT8-like_C"/>
</dbReference>
<organism evidence="3 4">
    <name type="scientific">Ornithinimicrobium ciconiae</name>
    <dbReference type="NCBI Taxonomy" id="2594265"/>
    <lineage>
        <taxon>Bacteria</taxon>
        <taxon>Bacillati</taxon>
        <taxon>Actinomycetota</taxon>
        <taxon>Actinomycetes</taxon>
        <taxon>Micrococcales</taxon>
        <taxon>Ornithinimicrobiaceae</taxon>
        <taxon>Ornithinimicrobium</taxon>
    </lineage>
</organism>
<accession>A0A516G6A8</accession>
<name>A0A516G6A8_9MICO</name>
<dbReference type="OrthoDB" id="1413770at2"/>
<dbReference type="Pfam" id="PF13622">
    <property type="entry name" value="4HBT_3"/>
    <property type="match status" value="1"/>
</dbReference>
<dbReference type="EMBL" id="CP041616">
    <property type="protein sequence ID" value="QDO87012.1"/>
    <property type="molecule type" value="Genomic_DNA"/>
</dbReference>
<dbReference type="AlphaFoldDB" id="A0A516G6A8"/>
<evidence type="ECO:0000259" key="1">
    <source>
        <dbReference type="Pfam" id="PF13622"/>
    </source>
</evidence>
<dbReference type="KEGG" id="orz:FNH13_00660"/>
<evidence type="ECO:0000259" key="2">
    <source>
        <dbReference type="Pfam" id="PF20789"/>
    </source>
</evidence>
<dbReference type="InterPro" id="IPR029069">
    <property type="entry name" value="HotDog_dom_sf"/>
</dbReference>
<dbReference type="InterPro" id="IPR042171">
    <property type="entry name" value="Acyl-CoA_hotdog"/>
</dbReference>
<proteinExistence type="predicted"/>
<keyword evidence="4" id="KW-1185">Reference proteome</keyword>
<evidence type="ECO:0000313" key="3">
    <source>
        <dbReference type="EMBL" id="QDO87012.1"/>
    </source>
</evidence>
<dbReference type="RefSeq" id="WP_143781675.1">
    <property type="nucleotide sequence ID" value="NZ_CP041616.1"/>
</dbReference>
<dbReference type="InterPro" id="IPR049449">
    <property type="entry name" value="TesB_ACOT8-like_N"/>
</dbReference>
<evidence type="ECO:0000313" key="4">
    <source>
        <dbReference type="Proteomes" id="UP000315395"/>
    </source>
</evidence>
<feature type="domain" description="Acyl-CoA thioesterase-like C-terminal" evidence="2">
    <location>
        <begin position="127"/>
        <end position="253"/>
    </location>
</feature>
<gene>
    <name evidence="3" type="ORF">FNH13_00660</name>
</gene>
<reference evidence="3 4" key="1">
    <citation type="submission" date="2019-07" db="EMBL/GenBank/DDBJ databases">
        <title>complete genome sequencing of Ornithinimicrobium sp. H23M54.</title>
        <authorList>
            <person name="Bae J.-W."/>
            <person name="Lee S.-Y."/>
        </authorList>
    </citation>
    <scope>NUCLEOTIDE SEQUENCE [LARGE SCALE GENOMIC DNA]</scope>
    <source>
        <strain evidence="3 4">H23M54</strain>
    </source>
</reference>